<gene>
    <name evidence="2" type="ORF">SAMN05443636_1392</name>
</gene>
<dbReference type="GO" id="GO:0016811">
    <property type="term" value="F:hydrolase activity, acting on carbon-nitrogen (but not peptide) bonds, in linear amides"/>
    <property type="evidence" value="ECO:0007669"/>
    <property type="project" value="InterPro"/>
</dbReference>
<reference evidence="2 3" key="1">
    <citation type="submission" date="2016-11" db="EMBL/GenBank/DDBJ databases">
        <authorList>
            <person name="Jaros S."/>
            <person name="Januszkiewicz K."/>
            <person name="Wedrychowicz H."/>
        </authorList>
    </citation>
    <scope>NUCLEOTIDE SEQUENCE [LARGE SCALE GENOMIC DNA]</scope>
    <source>
        <strain evidence="2 3">DSM 9297</strain>
    </source>
</reference>
<evidence type="ECO:0000313" key="2">
    <source>
        <dbReference type="EMBL" id="SHG94585.1"/>
    </source>
</evidence>
<keyword evidence="3" id="KW-1185">Reference proteome</keyword>
<dbReference type="Pfam" id="PF03069">
    <property type="entry name" value="FmdA_AmdA"/>
    <property type="match status" value="2"/>
</dbReference>
<proteinExistence type="predicted"/>
<evidence type="ECO:0000256" key="1">
    <source>
        <dbReference type="SAM" id="MobiDB-lite"/>
    </source>
</evidence>
<accession>A0A1M5NYQ4</accession>
<dbReference type="SUPFAM" id="SSF141130">
    <property type="entry name" value="Acetamidase/Formamidase-like"/>
    <property type="match status" value="1"/>
</dbReference>
<dbReference type="Gene3D" id="3.10.28.20">
    <property type="entry name" value="Acetamidase/Formamidase-like domains"/>
    <property type="match status" value="1"/>
</dbReference>
<dbReference type="Proteomes" id="UP000184357">
    <property type="component" value="Unassembled WGS sequence"/>
</dbReference>
<dbReference type="PANTHER" id="PTHR31891">
    <property type="entry name" value="FORMAMIDASE C869.04-RELATED"/>
    <property type="match status" value="1"/>
</dbReference>
<dbReference type="AlphaFoldDB" id="A0A1M5NYQ4"/>
<dbReference type="InterPro" id="IPR004304">
    <property type="entry name" value="FmdA_AmdA"/>
</dbReference>
<sequence>MPVATTQQPVTQRRFAVPDAPAPEYELSADDAVHYEWDAAIDPALTVEPGSVVRFDCRDAYDGQVDPPATVEQLLAVDADGHPLTGPVAVEGVEPGDTLAVDLLAVEHRGWGVTAVSPGEREGGLLPEEFREPHVRQWDLDARCDGTPVATFADDGAPDVAVPLAPFPGNLGVAPGDVGPHSTMPPRRVGGNMDVKHLTVGSRLYLPVEAAGALFSIGDCHAAQGDGEVCLTGIEAPMAVTARLDLVDDTPGGDPAVDGPQFETDGPFTPTGRDERMYATTGIEPDLMDAAKAAISDMVAHLHEQRGFSRPDAYVLCSAAVDLKISQVVDAPNWTVSAYLPESVLSGADDVGAESPAGDGEERE</sequence>
<organism evidence="2 3">
    <name type="scientific">Halobaculum gomorrense</name>
    <dbReference type="NCBI Taxonomy" id="43928"/>
    <lineage>
        <taxon>Archaea</taxon>
        <taxon>Methanobacteriati</taxon>
        <taxon>Methanobacteriota</taxon>
        <taxon>Stenosarchaea group</taxon>
        <taxon>Halobacteria</taxon>
        <taxon>Halobacteriales</taxon>
        <taxon>Haloferacaceae</taxon>
        <taxon>Halobaculum</taxon>
    </lineage>
</organism>
<dbReference type="EMBL" id="FQWV01000003">
    <property type="protein sequence ID" value="SHG94585.1"/>
    <property type="molecule type" value="Genomic_DNA"/>
</dbReference>
<dbReference type="Gene3D" id="2.60.120.580">
    <property type="entry name" value="Acetamidase/Formamidase-like domains"/>
    <property type="match status" value="2"/>
</dbReference>
<name>A0A1M5NYQ4_9EURY</name>
<evidence type="ECO:0000313" key="3">
    <source>
        <dbReference type="Proteomes" id="UP000184357"/>
    </source>
</evidence>
<dbReference type="PANTHER" id="PTHR31891:SF1">
    <property type="entry name" value="FORMAMIDASE C869.04-RELATED"/>
    <property type="match status" value="1"/>
</dbReference>
<dbReference type="OrthoDB" id="42832at2157"/>
<protein>
    <submittedName>
        <fullName evidence="2">Acetamidase/formamidase</fullName>
    </submittedName>
</protein>
<feature type="region of interest" description="Disordered" evidence="1">
    <location>
        <begin position="254"/>
        <end position="273"/>
    </location>
</feature>
<dbReference type="STRING" id="43928.SAMN05443636_1392"/>